<evidence type="ECO:0000313" key="1">
    <source>
        <dbReference type="EMBL" id="SPE24523.1"/>
    </source>
</evidence>
<proteinExistence type="predicted"/>
<dbReference type="EMBL" id="OKRB01000103">
    <property type="protein sequence ID" value="SPE24523.1"/>
    <property type="molecule type" value="Genomic_DNA"/>
</dbReference>
<reference evidence="2" key="1">
    <citation type="submission" date="2018-02" db="EMBL/GenBank/DDBJ databases">
        <authorList>
            <person name="Hausmann B."/>
        </authorList>
    </citation>
    <scope>NUCLEOTIDE SEQUENCE [LARGE SCALE GENOMIC DNA]</scope>
    <source>
        <strain evidence="2">Peat soil MAG SbA5</strain>
    </source>
</reference>
<gene>
    <name evidence="1" type="ORF">SBA5_450113</name>
</gene>
<organism evidence="1 2">
    <name type="scientific">Candidatus Sulfuritelmatomonas gaucii</name>
    <dbReference type="NCBI Taxonomy" id="2043161"/>
    <lineage>
        <taxon>Bacteria</taxon>
        <taxon>Pseudomonadati</taxon>
        <taxon>Acidobacteriota</taxon>
        <taxon>Terriglobia</taxon>
        <taxon>Terriglobales</taxon>
        <taxon>Acidobacteriaceae</taxon>
        <taxon>Candidatus Sulfuritelmatomonas</taxon>
    </lineage>
</organism>
<sequence length="255" mass="29667">MIGRNEQTDGNRQLARMKKLDAEALQKLILKLQQPRMLSGPNADRLVRVFYDATKIVYQRQKRLKKPELKMKEVASALLIAERVNSDQFHFEATGTLAECFGSMDEGAALDYYQNKVMGEVTDKFGRRIAINEDGMLSLYKDRETGRHVAKSENYEEVRGKRLPWIRHTLMNSESVFISEEKIEGSFRRSFVYTAVVSVPMTTDPQYYVVWVRQSKSGADFTYKFVTAYTMFKRNRFLEIIEECRIWEGNSARLL</sequence>
<dbReference type="AlphaFoldDB" id="A0A2N9LN65"/>
<protein>
    <submittedName>
        <fullName evidence="1">Uncharacterized protein</fullName>
    </submittedName>
</protein>
<accession>A0A2N9LN65</accession>
<dbReference type="Proteomes" id="UP000239735">
    <property type="component" value="Unassembled WGS sequence"/>
</dbReference>
<evidence type="ECO:0000313" key="2">
    <source>
        <dbReference type="Proteomes" id="UP000239735"/>
    </source>
</evidence>
<name>A0A2N9LN65_9BACT</name>